<comment type="caution">
    <text evidence="3">The sequence shown here is derived from an EMBL/GenBank/DDBJ whole genome shotgun (WGS) entry which is preliminary data.</text>
</comment>
<sequence>MFVAEYGLYFERLYGHVLAVFIVYRDWLLRSTLHIAPLEATRRKTCCSQMILVIWNAPSVEVNTPHRSAQQYAQPTVDRHQTFIVDLSKSFDNDRYYTAYVDRYRVDENGNLYDQDGHLRNATCQKIDAQGTNPPPQTQESKIEEMLYRVLLGQQQFTIDFNGKIDSAYNNLNTKIETVGTQVRKLETQKIQTGETIKRQEAFAREAGADKGKHHVNAIIDDDSWQVVRNEKLEEGDFEIESSMSLGGSQWCRPISMNSHRSTDHDEDRWTEYSSHRSTSSAKSTECNAVGILTHAEFAAKHPHPPYPFYDKIDPPVEPTIDRQSESDVDRHNTPPIDRRAPLTYRVRLPSIDNDYINALRPPRKPLANPPEPKPNPLNSSPEPIQENQETEGRRLRKRKEKIPKNLKREANEKEMDGFTKRVIRISIEKVFDEAYFTHRLWKFFRETKVIEEDIRRMFHQVKEKMKHMITLTKKSDPGKFAIPCVVKGVEFPHSMCDTGASRKVINSVDYGKELGFIGACHCGAEYKSEYKTEYSESIDTPTFPSIDSNESTVTDDRNNTSLDVKLPRGRDDYSIGGWADSGFHESFAVDTVITSPNEEHTEEYDEDYWKERVIEISLQDERFETHKFTNTFPTSFEEVHSTSVDTNPRPAKQPLTSIDTHTGTSIDICAAAKIQEEENIPSPTRDPDGNARAIDGRILQVSREDITDILQVANGPDNLFSQQRGTPDVIQTDPNNHVGVATTEINPDLSRQPKGQASIDGTTQTSIDRVTPTSINKDDPTSIDRRYEFGNRAFDMYGARKFSWERRDEYGVYRDECGHARGVAGEMIPVTKDDIRKLLERASLFEESHICLPEHATSFTLTRLAPELYTKVEINEMVTGICGAQEKLGEELKSLVEDTHQPLDSGYNELFRSMVEMRTEIESLRQQLEMEATTSASIDAPHAPSIDVSLPTAQIPVEPQCSAKHKDEWEVSYIDTRINDVYYPLNNNVDWLSTKIELLQQDLDTIRKKDQQPATSIDVCTITSLDAKISAMDDRLQTYEDMHDRFVSPVMLYLNKLSSQILHAQRDIDKITNENFLQANSFSIDRLRGPWIDGKNPVELLPYTAAEVDKITSKIYTAIDTMEERLDKRCDDIYFPFDNRISGLDSHAEWLQKEVKAIQRQLAAQHQISASIDRKRAKSLDGKSPRSTDKHLIASIDAESTPAGEQLIHQTTMHEELTELSSYAYDNIGWHQVSIDNVQDRLQNISNVLKKMDDKWTRNDEATRSFIASWSRMCRDDPITTTVKLNDYNQALSGRQPTIRFRRPK</sequence>
<feature type="coiled-coil region" evidence="1">
    <location>
        <begin position="908"/>
        <end position="935"/>
    </location>
</feature>
<feature type="region of interest" description="Disordered" evidence="2">
    <location>
        <begin position="259"/>
        <end position="285"/>
    </location>
</feature>
<evidence type="ECO:0000256" key="2">
    <source>
        <dbReference type="SAM" id="MobiDB-lite"/>
    </source>
</evidence>
<feature type="compositionally biased region" description="Polar residues" evidence="2">
    <location>
        <begin position="542"/>
        <end position="553"/>
    </location>
</feature>
<feature type="region of interest" description="Disordered" evidence="2">
    <location>
        <begin position="1170"/>
        <end position="1189"/>
    </location>
</feature>
<proteinExistence type="predicted"/>
<gene>
    <name evidence="3" type="primary">A05g505470.1_BraROA</name>
    <name evidence="3" type="ORF">IGI04_019370</name>
</gene>
<protein>
    <submittedName>
        <fullName evidence="3">Uncharacterized protein</fullName>
    </submittedName>
</protein>
<feature type="region of interest" description="Disordered" evidence="2">
    <location>
        <begin position="542"/>
        <end position="564"/>
    </location>
</feature>
<keyword evidence="4" id="KW-1185">Reference proteome</keyword>
<feature type="region of interest" description="Disordered" evidence="2">
    <location>
        <begin position="306"/>
        <end position="409"/>
    </location>
</feature>
<feature type="region of interest" description="Disordered" evidence="2">
    <location>
        <begin position="642"/>
        <end position="661"/>
    </location>
</feature>
<evidence type="ECO:0000313" key="3">
    <source>
        <dbReference type="EMBL" id="KAG5397556.1"/>
    </source>
</evidence>
<organism evidence="3 4">
    <name type="scientific">Brassica rapa subsp. trilocularis</name>
    <dbReference type="NCBI Taxonomy" id="1813537"/>
    <lineage>
        <taxon>Eukaryota</taxon>
        <taxon>Viridiplantae</taxon>
        <taxon>Streptophyta</taxon>
        <taxon>Embryophyta</taxon>
        <taxon>Tracheophyta</taxon>
        <taxon>Spermatophyta</taxon>
        <taxon>Magnoliopsida</taxon>
        <taxon>eudicotyledons</taxon>
        <taxon>Gunneridae</taxon>
        <taxon>Pentapetalae</taxon>
        <taxon>rosids</taxon>
        <taxon>malvids</taxon>
        <taxon>Brassicales</taxon>
        <taxon>Brassicaceae</taxon>
        <taxon>Brassiceae</taxon>
        <taxon>Brassica</taxon>
    </lineage>
</organism>
<keyword evidence="1" id="KW-0175">Coiled coil</keyword>
<evidence type="ECO:0000313" key="4">
    <source>
        <dbReference type="Proteomes" id="UP000823674"/>
    </source>
</evidence>
<name>A0ABQ7MI21_BRACM</name>
<evidence type="ECO:0000256" key="1">
    <source>
        <dbReference type="SAM" id="Coils"/>
    </source>
</evidence>
<feature type="compositionally biased region" description="Basic and acidic residues" evidence="2">
    <location>
        <begin position="1173"/>
        <end position="1189"/>
    </location>
</feature>
<accession>A0ABQ7MI21</accession>
<feature type="compositionally biased region" description="Basic and acidic residues" evidence="2">
    <location>
        <begin position="261"/>
        <end position="275"/>
    </location>
</feature>
<feature type="compositionally biased region" description="Basic and acidic residues" evidence="2">
    <location>
        <begin position="311"/>
        <end position="341"/>
    </location>
</feature>
<reference evidence="3 4" key="1">
    <citation type="submission" date="2021-03" db="EMBL/GenBank/DDBJ databases">
        <authorList>
            <person name="King G.J."/>
            <person name="Bancroft I."/>
            <person name="Baten A."/>
            <person name="Bloomfield J."/>
            <person name="Borpatragohain P."/>
            <person name="He Z."/>
            <person name="Irish N."/>
            <person name="Irwin J."/>
            <person name="Liu K."/>
            <person name="Mauleon R.P."/>
            <person name="Moore J."/>
            <person name="Morris R."/>
            <person name="Ostergaard L."/>
            <person name="Wang B."/>
            <person name="Wells R."/>
        </authorList>
    </citation>
    <scope>NUCLEOTIDE SEQUENCE [LARGE SCALE GENOMIC DNA]</scope>
    <source>
        <strain evidence="3">R-o-18</strain>
        <tissue evidence="3">Leaf</tissue>
    </source>
</reference>
<dbReference type="EMBL" id="JADBGQ010000005">
    <property type="protein sequence ID" value="KAG5397556.1"/>
    <property type="molecule type" value="Genomic_DNA"/>
</dbReference>
<dbReference type="Proteomes" id="UP000823674">
    <property type="component" value="Chromosome A05"/>
</dbReference>